<keyword evidence="9" id="KW-0963">Cytoplasm</keyword>
<protein>
    <recommendedName>
        <fullName evidence="8">Formimidoyltransferase-cyclodeaminase</fullName>
        <ecNumber evidence="6">2.1.2.5</ecNumber>
        <ecNumber evidence="7">4.3.1.4</ecNumber>
    </recommendedName>
    <alternativeName>
        <fullName evidence="19">Formiminotransferase-cyclodeaminase</fullName>
    </alternativeName>
</protein>
<keyword evidence="14" id="KW-0206">Cytoskeleton</keyword>
<comment type="pathway">
    <text evidence="3">Amino-acid degradation; L-histidine degradation into L-glutamate; L-glutamate from N-formimidoyl-L-glutamate (transferase route): step 1/1.</text>
</comment>
<evidence type="ECO:0000256" key="3">
    <source>
        <dbReference type="ARBA" id="ARBA00005082"/>
    </source>
</evidence>
<dbReference type="PANTHER" id="PTHR12234:SF8">
    <property type="entry name" value="FORMIMINOTRANSFERASE-CYCLODEAMINASE"/>
    <property type="match status" value="1"/>
</dbReference>
<dbReference type="SMART" id="SM01222">
    <property type="entry name" value="FTCD_N"/>
    <property type="match status" value="1"/>
</dbReference>
<proteinExistence type="inferred from homology"/>
<comment type="subunit">
    <text evidence="18">Homooctamer, including four polyglutamate binding sites. The subunits are arranged as a tetramer of dimers, and form a planar ring-shaped structure.</text>
</comment>
<dbReference type="RefSeq" id="WP_173013123.1">
    <property type="nucleotide sequence ID" value="NZ_AP019860.1"/>
</dbReference>
<dbReference type="GO" id="GO:0019556">
    <property type="term" value="P:L-histidine catabolic process to glutamate and formamide"/>
    <property type="evidence" value="ECO:0007669"/>
    <property type="project" value="UniProtKB-UniPathway"/>
</dbReference>
<comment type="function">
    <text evidence="17">Folate-dependent enzyme, that displays both transferase and deaminase activity. Serves to channel one-carbon units from formiminoglutamate to the folate pool.</text>
</comment>
<feature type="domain" description="Formiminotransferase N-terminal subdomain" evidence="21">
    <location>
        <begin position="2"/>
        <end position="168"/>
    </location>
</feature>
<dbReference type="SMART" id="SM01221">
    <property type="entry name" value="FTCD"/>
    <property type="match status" value="1"/>
</dbReference>
<keyword evidence="23" id="KW-1185">Reference proteome</keyword>
<dbReference type="PANTHER" id="PTHR12234">
    <property type="entry name" value="FORMIMINOTRANSFERASE-CYCLODEAMINASE"/>
    <property type="match status" value="1"/>
</dbReference>
<evidence type="ECO:0000259" key="21">
    <source>
        <dbReference type="SMART" id="SM01222"/>
    </source>
</evidence>
<evidence type="ECO:0000256" key="14">
    <source>
        <dbReference type="ARBA" id="ARBA00023212"/>
    </source>
</evidence>
<evidence type="ECO:0000256" key="8">
    <source>
        <dbReference type="ARBA" id="ARBA00017787"/>
    </source>
</evidence>
<accession>A0A5S9IJ37</accession>
<dbReference type="InterPro" id="IPR022384">
    <property type="entry name" value="FormiminoTrfase_cat_dom_sf"/>
</dbReference>
<dbReference type="KEGG" id="uam:UABAM_00804"/>
<dbReference type="EC" id="4.3.1.4" evidence="7"/>
<keyword evidence="16" id="KW-0511">Multifunctional enzyme</keyword>
<dbReference type="GO" id="GO:0005542">
    <property type="term" value="F:folic acid binding"/>
    <property type="evidence" value="ECO:0007669"/>
    <property type="project" value="UniProtKB-KW"/>
</dbReference>
<dbReference type="NCBIfam" id="TIGR02024">
    <property type="entry name" value="FtcD"/>
    <property type="match status" value="1"/>
</dbReference>
<dbReference type="GO" id="GO:0030409">
    <property type="term" value="F:glutamate formimidoyltransferase activity"/>
    <property type="evidence" value="ECO:0007669"/>
    <property type="project" value="UniProtKB-EC"/>
</dbReference>
<evidence type="ECO:0000256" key="7">
    <source>
        <dbReference type="ARBA" id="ARBA00012998"/>
    </source>
</evidence>
<dbReference type="GO" id="GO:0030412">
    <property type="term" value="F:formimidoyltetrahydrofolate cyclodeaminase activity"/>
    <property type="evidence" value="ECO:0007669"/>
    <property type="project" value="UniProtKB-EC"/>
</dbReference>
<feature type="domain" description="Formiminotransferase C-terminal subdomain" evidence="20">
    <location>
        <begin position="169"/>
        <end position="283"/>
    </location>
</feature>
<evidence type="ECO:0000256" key="10">
    <source>
        <dbReference type="ARBA" id="ARBA00022679"/>
    </source>
</evidence>
<dbReference type="InterPro" id="IPR004227">
    <property type="entry name" value="Formiminotransferase_cat"/>
</dbReference>
<dbReference type="SUPFAM" id="SSF101262">
    <property type="entry name" value="Methenyltetrahydrofolate cyclohydrolase-like"/>
    <property type="match status" value="1"/>
</dbReference>
<name>A0A5S9IJ37_UABAM</name>
<dbReference type="GO" id="GO:0005814">
    <property type="term" value="C:centriole"/>
    <property type="evidence" value="ECO:0007669"/>
    <property type="project" value="UniProtKB-SubCell"/>
</dbReference>
<dbReference type="InterPro" id="IPR007044">
    <property type="entry name" value="Cyclodeamin/CycHdrlase"/>
</dbReference>
<evidence type="ECO:0000256" key="5">
    <source>
        <dbReference type="ARBA" id="ARBA00010825"/>
    </source>
</evidence>
<comment type="subcellular location">
    <subcellularLocation>
        <location evidence="1">Cytoplasm</location>
        <location evidence="1">Cytoskeleton</location>
        <location evidence="1">Microtubule organizing center</location>
        <location evidence="1">Centrosome</location>
        <location evidence="1">Centriole</location>
    </subcellularLocation>
    <subcellularLocation>
        <location evidence="2">Golgi apparatus</location>
    </subcellularLocation>
</comment>
<dbReference type="InterPro" id="IPR037070">
    <property type="entry name" value="Formiminotransferase_C_sf"/>
</dbReference>
<dbReference type="Gene3D" id="1.20.120.680">
    <property type="entry name" value="Formiminotetrahydrofolate cyclodeaminase monomer, up-and-down helical bundle"/>
    <property type="match status" value="1"/>
</dbReference>
<evidence type="ECO:0000256" key="1">
    <source>
        <dbReference type="ARBA" id="ARBA00004114"/>
    </source>
</evidence>
<dbReference type="Gene3D" id="3.30.990.10">
    <property type="entry name" value="Formiminotransferase, N-terminal subdomain"/>
    <property type="match status" value="1"/>
</dbReference>
<dbReference type="EMBL" id="AP019860">
    <property type="protein sequence ID" value="BBM82461.1"/>
    <property type="molecule type" value="Genomic_DNA"/>
</dbReference>
<gene>
    <name evidence="22" type="ORF">UABAM_00804</name>
</gene>
<reference evidence="22 23" key="1">
    <citation type="submission" date="2019-08" db="EMBL/GenBank/DDBJ databases">
        <title>Complete genome sequence of Candidatus Uab amorphum.</title>
        <authorList>
            <person name="Shiratori T."/>
            <person name="Suzuki S."/>
            <person name="Kakizawa Y."/>
            <person name="Ishida K."/>
        </authorList>
    </citation>
    <scope>NUCLEOTIDE SEQUENCE [LARGE SCALE GENOMIC DNA]</scope>
    <source>
        <strain evidence="22 23">SRT547</strain>
    </source>
</reference>
<evidence type="ECO:0000256" key="18">
    <source>
        <dbReference type="ARBA" id="ARBA00025915"/>
    </source>
</evidence>
<dbReference type="GO" id="GO:0019557">
    <property type="term" value="P:L-histidine catabolic process to glutamate and formate"/>
    <property type="evidence" value="ECO:0007669"/>
    <property type="project" value="UniProtKB-UniPathway"/>
</dbReference>
<evidence type="ECO:0000313" key="23">
    <source>
        <dbReference type="Proteomes" id="UP000326354"/>
    </source>
</evidence>
<dbReference type="Pfam" id="PF04961">
    <property type="entry name" value="FTCD_C"/>
    <property type="match status" value="1"/>
</dbReference>
<keyword evidence="11" id="KW-0369">Histidine metabolism</keyword>
<keyword evidence="15" id="KW-0456">Lyase</keyword>
<evidence type="ECO:0000256" key="19">
    <source>
        <dbReference type="ARBA" id="ARBA00030029"/>
    </source>
</evidence>
<dbReference type="UniPathway" id="UPA00379">
    <property type="reaction ID" value="UER00555"/>
</dbReference>
<evidence type="ECO:0000256" key="11">
    <source>
        <dbReference type="ARBA" id="ARBA00022808"/>
    </source>
</evidence>
<dbReference type="Gene3D" id="3.30.70.670">
    <property type="entry name" value="Formiminotransferase, C-terminal subdomain"/>
    <property type="match status" value="1"/>
</dbReference>
<dbReference type="SUPFAM" id="SSF55116">
    <property type="entry name" value="Formiminotransferase domain of formiminotransferase-cyclodeaminase"/>
    <property type="match status" value="2"/>
</dbReference>
<dbReference type="InterPro" id="IPR037064">
    <property type="entry name" value="Formiminotransferase_N_sf"/>
</dbReference>
<dbReference type="Proteomes" id="UP000326354">
    <property type="component" value="Chromosome"/>
</dbReference>
<evidence type="ECO:0000256" key="9">
    <source>
        <dbReference type="ARBA" id="ARBA00022490"/>
    </source>
</evidence>
<evidence type="ECO:0000256" key="12">
    <source>
        <dbReference type="ARBA" id="ARBA00022954"/>
    </source>
</evidence>
<keyword evidence="10 22" id="KW-0808">Transferase</keyword>
<dbReference type="InterPro" id="IPR012886">
    <property type="entry name" value="Formiminotransferase_N"/>
</dbReference>
<dbReference type="Pfam" id="PF07837">
    <property type="entry name" value="FTCD_N"/>
    <property type="match status" value="1"/>
</dbReference>
<evidence type="ECO:0000256" key="16">
    <source>
        <dbReference type="ARBA" id="ARBA00023268"/>
    </source>
</evidence>
<evidence type="ECO:0000256" key="13">
    <source>
        <dbReference type="ARBA" id="ARBA00023034"/>
    </source>
</evidence>
<dbReference type="InterPro" id="IPR051623">
    <property type="entry name" value="FTCD"/>
</dbReference>
<evidence type="ECO:0000256" key="6">
    <source>
        <dbReference type="ARBA" id="ARBA00012252"/>
    </source>
</evidence>
<evidence type="ECO:0000256" key="15">
    <source>
        <dbReference type="ARBA" id="ARBA00023239"/>
    </source>
</evidence>
<dbReference type="EC" id="2.1.2.5" evidence="6"/>
<organism evidence="22 23">
    <name type="scientific">Uabimicrobium amorphum</name>
    <dbReference type="NCBI Taxonomy" id="2596890"/>
    <lineage>
        <taxon>Bacteria</taxon>
        <taxon>Pseudomonadati</taxon>
        <taxon>Planctomycetota</taxon>
        <taxon>Candidatus Uabimicrobiia</taxon>
        <taxon>Candidatus Uabimicrobiales</taxon>
        <taxon>Candidatus Uabimicrobiaceae</taxon>
        <taxon>Candidatus Uabimicrobium</taxon>
    </lineage>
</organism>
<keyword evidence="12" id="KW-0290">Folate-binding</keyword>
<evidence type="ECO:0000256" key="2">
    <source>
        <dbReference type="ARBA" id="ARBA00004555"/>
    </source>
</evidence>
<dbReference type="AlphaFoldDB" id="A0A5S9IJ37"/>
<evidence type="ECO:0000313" key="22">
    <source>
        <dbReference type="EMBL" id="BBM82461.1"/>
    </source>
</evidence>
<sequence length="490" mass="54892">MKLIECVPNFSEGRNREIIEQIVSSIASVDGIYVLHYDMDADHNRTVVTFLGTPENIVESAFRGIARAKDLINLNEHCGEHPRLGVTDVCPFIPYKNVTMEECVDCAQQLAKKVHEELQIPVYLYEEAAVKPQHKNLADIRLKQKTLTPDFGVEPHPTAGYVCIAARFFLIAYNINLQTQDVTIAKKIAKAIREKNDGLKAVKALAFVLQERNCVQVSTNLIDYRQTSLLKIFHEVERQANAYGVQILDSEIVGLIPQDALRSGIVEELKLYHFVNDKVIEHRLQSLESYHLNVFLEKLSLATPSPGGGSCAALTGATAAALAAMITGISMRKRKNRDHLEFLLEKRNELQKLQRHLAKLIEEDAGVYQEYLNAKKMPRKTAEEKKKHEEAVDSALIRCILVPLDIAVTSLGVLKLLPISYLSKTTMSDAGIVASQISSAIEGSILTIRGNLSFTKDEDVVAQIRKDIQEIEKQRHELASKIMCEVEKFL</sequence>
<dbReference type="InterPro" id="IPR013802">
    <property type="entry name" value="Formiminotransferase_C"/>
</dbReference>
<comment type="similarity">
    <text evidence="5">In the C-terminal section; belongs to the cyclodeaminase/cyclohydrolase family.</text>
</comment>
<evidence type="ECO:0000256" key="4">
    <source>
        <dbReference type="ARBA" id="ARBA00008297"/>
    </source>
</evidence>
<comment type="similarity">
    <text evidence="4">In the N-terminal section; belongs to the formiminotransferase family.</text>
</comment>
<dbReference type="Pfam" id="PF02971">
    <property type="entry name" value="FTCD"/>
    <property type="match status" value="1"/>
</dbReference>
<keyword evidence="13" id="KW-0333">Golgi apparatus</keyword>
<evidence type="ECO:0000256" key="17">
    <source>
        <dbReference type="ARBA" id="ARBA00025506"/>
    </source>
</evidence>
<evidence type="ECO:0000259" key="20">
    <source>
        <dbReference type="SMART" id="SM01221"/>
    </source>
</evidence>
<dbReference type="InterPro" id="IPR036178">
    <property type="entry name" value="Formintransfe-cycloase-like_sf"/>
</dbReference>